<dbReference type="STRING" id="2711.A0A067EGI2"/>
<sequence>MDTNTNKYLLALVVFSLHSLQIQWSLVVAMEEAHQEEALISHLLQDLFVNEKAGDESESESLPNANNLDE</sequence>
<name>A0A067EGI2_CITSI</name>
<protein>
    <submittedName>
        <fullName evidence="2">Uncharacterized protein</fullName>
    </submittedName>
</protein>
<dbReference type="EMBL" id="KK784998">
    <property type="protein sequence ID" value="KDO54269.1"/>
    <property type="molecule type" value="Genomic_DNA"/>
</dbReference>
<feature type="chain" id="PRO_5001640238" evidence="1">
    <location>
        <begin position="26"/>
        <end position="70"/>
    </location>
</feature>
<accession>A0A067EGI2</accession>
<dbReference type="AlphaFoldDB" id="A0A067EGI2"/>
<gene>
    <name evidence="2" type="ORF">CISIN_1g041023mg</name>
</gene>
<evidence type="ECO:0000313" key="3">
    <source>
        <dbReference type="Proteomes" id="UP000027120"/>
    </source>
</evidence>
<keyword evidence="3" id="KW-1185">Reference proteome</keyword>
<evidence type="ECO:0000313" key="2">
    <source>
        <dbReference type="EMBL" id="KDO54269.1"/>
    </source>
</evidence>
<feature type="signal peptide" evidence="1">
    <location>
        <begin position="1"/>
        <end position="25"/>
    </location>
</feature>
<feature type="non-terminal residue" evidence="2">
    <location>
        <position position="70"/>
    </location>
</feature>
<reference evidence="2 3" key="1">
    <citation type="submission" date="2014-04" db="EMBL/GenBank/DDBJ databases">
        <authorList>
            <consortium name="International Citrus Genome Consortium"/>
            <person name="Gmitter F."/>
            <person name="Chen C."/>
            <person name="Farmerie W."/>
            <person name="Harkins T."/>
            <person name="Desany B."/>
            <person name="Mohiuddin M."/>
            <person name="Kodira C."/>
            <person name="Borodovsky M."/>
            <person name="Lomsadze A."/>
            <person name="Burns P."/>
            <person name="Jenkins J."/>
            <person name="Prochnik S."/>
            <person name="Shu S."/>
            <person name="Chapman J."/>
            <person name="Pitluck S."/>
            <person name="Schmutz J."/>
            <person name="Rokhsar D."/>
        </authorList>
    </citation>
    <scope>NUCLEOTIDE SEQUENCE</scope>
</reference>
<dbReference type="Proteomes" id="UP000027120">
    <property type="component" value="Unassembled WGS sequence"/>
</dbReference>
<organism evidence="2 3">
    <name type="scientific">Citrus sinensis</name>
    <name type="common">Sweet orange</name>
    <name type="synonym">Citrus aurantium var. sinensis</name>
    <dbReference type="NCBI Taxonomy" id="2711"/>
    <lineage>
        <taxon>Eukaryota</taxon>
        <taxon>Viridiplantae</taxon>
        <taxon>Streptophyta</taxon>
        <taxon>Embryophyta</taxon>
        <taxon>Tracheophyta</taxon>
        <taxon>Spermatophyta</taxon>
        <taxon>Magnoliopsida</taxon>
        <taxon>eudicotyledons</taxon>
        <taxon>Gunneridae</taxon>
        <taxon>Pentapetalae</taxon>
        <taxon>rosids</taxon>
        <taxon>malvids</taxon>
        <taxon>Sapindales</taxon>
        <taxon>Rutaceae</taxon>
        <taxon>Aurantioideae</taxon>
        <taxon>Citrus</taxon>
    </lineage>
</organism>
<keyword evidence="1" id="KW-0732">Signal</keyword>
<evidence type="ECO:0000256" key="1">
    <source>
        <dbReference type="SAM" id="SignalP"/>
    </source>
</evidence>
<proteinExistence type="predicted"/>